<keyword evidence="4" id="KW-0862">Zinc</keyword>
<evidence type="ECO:0000256" key="5">
    <source>
        <dbReference type="PROSITE-ProRule" id="PRU00042"/>
    </source>
</evidence>
<dbReference type="Pfam" id="PF00096">
    <property type="entry name" value="zf-C2H2"/>
    <property type="match status" value="2"/>
</dbReference>
<evidence type="ECO:0000256" key="2">
    <source>
        <dbReference type="ARBA" id="ARBA00022737"/>
    </source>
</evidence>
<keyword evidence="2" id="KW-0677">Repeat</keyword>
<evidence type="ECO:0000313" key="8">
    <source>
        <dbReference type="Proteomes" id="UP000749559"/>
    </source>
</evidence>
<feature type="domain" description="C2H2-type" evidence="6">
    <location>
        <begin position="244"/>
        <end position="271"/>
    </location>
</feature>
<dbReference type="SMART" id="SM00355">
    <property type="entry name" value="ZnF_C2H2"/>
    <property type="match status" value="4"/>
</dbReference>
<evidence type="ECO:0000256" key="1">
    <source>
        <dbReference type="ARBA" id="ARBA00022723"/>
    </source>
</evidence>
<feature type="domain" description="C2H2-type" evidence="6">
    <location>
        <begin position="272"/>
        <end position="299"/>
    </location>
</feature>
<dbReference type="Gene3D" id="3.30.160.60">
    <property type="entry name" value="Classic Zinc Finger"/>
    <property type="match status" value="3"/>
</dbReference>
<name>A0A8S4NJ25_OWEFU</name>
<dbReference type="GO" id="GO:0008270">
    <property type="term" value="F:zinc ion binding"/>
    <property type="evidence" value="ECO:0007669"/>
    <property type="project" value="UniProtKB-KW"/>
</dbReference>
<accession>A0A8S4NJ25</accession>
<dbReference type="Proteomes" id="UP000749559">
    <property type="component" value="Unassembled WGS sequence"/>
</dbReference>
<dbReference type="PANTHER" id="PTHR24379">
    <property type="entry name" value="KRAB AND ZINC FINGER DOMAIN-CONTAINING"/>
    <property type="match status" value="1"/>
</dbReference>
<keyword evidence="1" id="KW-0479">Metal-binding</keyword>
<dbReference type="EMBL" id="CAIIXF020000004">
    <property type="protein sequence ID" value="CAH1781580.1"/>
    <property type="molecule type" value="Genomic_DNA"/>
</dbReference>
<gene>
    <name evidence="7" type="ORF">OFUS_LOCUS8145</name>
</gene>
<dbReference type="FunFam" id="3.30.160.60:FF:000446">
    <property type="entry name" value="Zinc finger protein"/>
    <property type="match status" value="1"/>
</dbReference>
<dbReference type="AlphaFoldDB" id="A0A8S4NJ25"/>
<dbReference type="InterPro" id="IPR013087">
    <property type="entry name" value="Znf_C2H2_type"/>
</dbReference>
<evidence type="ECO:0000256" key="4">
    <source>
        <dbReference type="ARBA" id="ARBA00022833"/>
    </source>
</evidence>
<evidence type="ECO:0000259" key="6">
    <source>
        <dbReference type="PROSITE" id="PS50157"/>
    </source>
</evidence>
<dbReference type="PROSITE" id="PS00028">
    <property type="entry name" value="ZINC_FINGER_C2H2_1"/>
    <property type="match status" value="1"/>
</dbReference>
<keyword evidence="3 5" id="KW-0863">Zinc-finger</keyword>
<evidence type="ECO:0000256" key="3">
    <source>
        <dbReference type="ARBA" id="ARBA00022771"/>
    </source>
</evidence>
<dbReference type="Pfam" id="PF13909">
    <property type="entry name" value="zf-H2C2_5"/>
    <property type="match status" value="1"/>
</dbReference>
<dbReference type="SUPFAM" id="SSF57667">
    <property type="entry name" value="beta-beta-alpha zinc fingers"/>
    <property type="match status" value="2"/>
</dbReference>
<protein>
    <recommendedName>
        <fullName evidence="6">C2H2-type domain-containing protein</fullName>
    </recommendedName>
</protein>
<sequence length="335" mass="37551">MYLSVNLRCPGDNRQQPQQSCQLQSQQQFSSCAYGNGTSLPNLMPSVPDYGGYSCRNSLMTIPSSSVNPLPNSYFGIGQNSNVCNPHPTYDTHAQRQPAPPLPSMNDTFAGLQHSSFQEATVAATATAAAQQHVSSMSAQLLRTAPNYSPSNINNMTNMHHYSLGIDMGFPLPLPDYARLGFPFGKKLFNCPNCRYVTDRKNNLKRHLVTMHQDCDKQLECCGIVFRNKASLRDHVVIFHSNGYTCRYCGRTFCRKALLKRHLTVHSGQKDFNCDKCEYATSHKSNLERHRKVHEREVNDVDIFGKPTDTDQLSPSVLKESPVKSDKSLLFSLHD</sequence>
<evidence type="ECO:0000313" key="7">
    <source>
        <dbReference type="EMBL" id="CAH1781580.1"/>
    </source>
</evidence>
<dbReference type="PROSITE" id="PS50157">
    <property type="entry name" value="ZINC_FINGER_C2H2_2"/>
    <property type="match status" value="2"/>
</dbReference>
<proteinExistence type="predicted"/>
<reference evidence="7" key="1">
    <citation type="submission" date="2022-03" db="EMBL/GenBank/DDBJ databases">
        <authorList>
            <person name="Martin C."/>
        </authorList>
    </citation>
    <scope>NUCLEOTIDE SEQUENCE</scope>
</reference>
<keyword evidence="8" id="KW-1185">Reference proteome</keyword>
<dbReference type="OrthoDB" id="3561125at2759"/>
<organism evidence="7 8">
    <name type="scientific">Owenia fusiformis</name>
    <name type="common">Polychaete worm</name>
    <dbReference type="NCBI Taxonomy" id="6347"/>
    <lineage>
        <taxon>Eukaryota</taxon>
        <taxon>Metazoa</taxon>
        <taxon>Spiralia</taxon>
        <taxon>Lophotrochozoa</taxon>
        <taxon>Annelida</taxon>
        <taxon>Polychaeta</taxon>
        <taxon>Sedentaria</taxon>
        <taxon>Canalipalpata</taxon>
        <taxon>Sabellida</taxon>
        <taxon>Oweniida</taxon>
        <taxon>Oweniidae</taxon>
        <taxon>Owenia</taxon>
    </lineage>
</organism>
<dbReference type="PANTHER" id="PTHR24379:SF121">
    <property type="entry name" value="C2H2-TYPE DOMAIN-CONTAINING PROTEIN"/>
    <property type="match status" value="1"/>
</dbReference>
<dbReference type="InterPro" id="IPR036236">
    <property type="entry name" value="Znf_C2H2_sf"/>
</dbReference>
<comment type="caution">
    <text evidence="7">The sequence shown here is derived from an EMBL/GenBank/DDBJ whole genome shotgun (WGS) entry which is preliminary data.</text>
</comment>